<reference evidence="14 15" key="1">
    <citation type="journal article" date="2015" name="Nature">
        <title>rRNA introns, odd ribosomes, and small enigmatic genomes across a large radiation of phyla.</title>
        <authorList>
            <person name="Brown C.T."/>
            <person name="Hug L.A."/>
            <person name="Thomas B.C."/>
            <person name="Sharon I."/>
            <person name="Castelle C.J."/>
            <person name="Singh A."/>
            <person name="Wilkins M.J."/>
            <person name="Williams K.H."/>
            <person name="Banfield J.F."/>
        </authorList>
    </citation>
    <scope>NUCLEOTIDE SEQUENCE [LARGE SCALE GENOMIC DNA]</scope>
</reference>
<keyword evidence="8 10" id="KW-0472">Membrane</keyword>
<evidence type="ECO:0000256" key="11">
    <source>
        <dbReference type="SAM" id="Phobius"/>
    </source>
</evidence>
<dbReference type="AlphaFoldDB" id="A0A0G1W2Y2"/>
<comment type="similarity">
    <text evidence="2 10">Belongs to the ABC-4 integral membrane protein family. FtsX subfamily.</text>
</comment>
<evidence type="ECO:0000256" key="1">
    <source>
        <dbReference type="ARBA" id="ARBA00004651"/>
    </source>
</evidence>
<feature type="transmembrane region" description="Helical" evidence="11">
    <location>
        <begin position="178"/>
        <end position="202"/>
    </location>
</feature>
<evidence type="ECO:0000259" key="13">
    <source>
        <dbReference type="Pfam" id="PF18075"/>
    </source>
</evidence>
<sequence>MATTLFRILKFGFQNFSRNALLSVATVAVMVLALLVFNGLVIFGTIAQSATASLQDKIDISVYFKSNVAEDNILKLEKSLESFTEVKAVDYVSQDKALDIFKDNHRDDPTITQALEELQANPLLASLNIKAQNPSQYSTIAEYLKDPSLLNVIENVTYGQNKVAIDRLARIIDTAKNVGTAVTIFLALVAVLVTFNTVRLVIYSNREEIGIMRLVGAANKFINGPYIVSGILYGAFAGVLSLAFSAPIIAWASPYVSSFIPELNLTAYLFSNLPQLIIYQLAFGVVLGGVSAAVAVRRYLKL</sequence>
<proteinExistence type="inferred from homology"/>
<evidence type="ECO:0000256" key="9">
    <source>
        <dbReference type="ARBA" id="ARBA00023306"/>
    </source>
</evidence>
<dbReference type="GO" id="GO:0051301">
    <property type="term" value="P:cell division"/>
    <property type="evidence" value="ECO:0007669"/>
    <property type="project" value="UniProtKB-KW"/>
</dbReference>
<dbReference type="Proteomes" id="UP000034682">
    <property type="component" value="Unassembled WGS sequence"/>
</dbReference>
<evidence type="ECO:0000256" key="8">
    <source>
        <dbReference type="ARBA" id="ARBA00023136"/>
    </source>
</evidence>
<keyword evidence="9 10" id="KW-0131">Cell cycle</keyword>
<feature type="transmembrane region" description="Helical" evidence="11">
    <location>
        <begin position="276"/>
        <end position="296"/>
    </location>
</feature>
<evidence type="ECO:0000256" key="6">
    <source>
        <dbReference type="ARBA" id="ARBA00022692"/>
    </source>
</evidence>
<keyword evidence="7 11" id="KW-1133">Transmembrane helix</keyword>
<evidence type="ECO:0000256" key="10">
    <source>
        <dbReference type="PIRNR" id="PIRNR003097"/>
    </source>
</evidence>
<evidence type="ECO:0000313" key="14">
    <source>
        <dbReference type="EMBL" id="KKU76645.1"/>
    </source>
</evidence>
<name>A0A0G1W2Y2_9BACT</name>
<dbReference type="InterPro" id="IPR003838">
    <property type="entry name" value="ABC3_permease_C"/>
</dbReference>
<evidence type="ECO:0000256" key="2">
    <source>
        <dbReference type="ARBA" id="ARBA00007379"/>
    </source>
</evidence>
<evidence type="ECO:0000259" key="12">
    <source>
        <dbReference type="Pfam" id="PF02687"/>
    </source>
</evidence>
<dbReference type="InterPro" id="IPR040690">
    <property type="entry name" value="FtsX_ECD"/>
</dbReference>
<dbReference type="PANTHER" id="PTHR47755:SF1">
    <property type="entry name" value="CELL DIVISION PROTEIN FTSX"/>
    <property type="match status" value="1"/>
</dbReference>
<keyword evidence="5 10" id="KW-0132">Cell division</keyword>
<feature type="domain" description="ABC3 transporter permease C-terminal" evidence="12">
    <location>
        <begin position="182"/>
        <end position="301"/>
    </location>
</feature>
<feature type="transmembrane region" description="Helical" evidence="11">
    <location>
        <begin position="21"/>
        <end position="47"/>
    </location>
</feature>
<gene>
    <name evidence="14" type="ORF">UY02_C0015G0007</name>
</gene>
<evidence type="ECO:0000256" key="3">
    <source>
        <dbReference type="ARBA" id="ARBA00021907"/>
    </source>
</evidence>
<feature type="transmembrane region" description="Helical" evidence="11">
    <location>
        <begin position="223"/>
        <end position="256"/>
    </location>
</feature>
<organism evidence="14 15">
    <name type="scientific">Candidatus Giovannonibacteria bacterium GW2011_GWB1_47_6b</name>
    <dbReference type="NCBI Taxonomy" id="1618655"/>
    <lineage>
        <taxon>Bacteria</taxon>
        <taxon>Candidatus Giovannoniibacteriota</taxon>
    </lineage>
</organism>
<evidence type="ECO:0000313" key="15">
    <source>
        <dbReference type="Proteomes" id="UP000034682"/>
    </source>
</evidence>
<dbReference type="Gene3D" id="3.30.70.3040">
    <property type="match status" value="1"/>
</dbReference>
<protein>
    <recommendedName>
        <fullName evidence="3 10">Cell division protein FtsX</fullName>
    </recommendedName>
</protein>
<dbReference type="GO" id="GO:0005886">
    <property type="term" value="C:plasma membrane"/>
    <property type="evidence" value="ECO:0007669"/>
    <property type="project" value="UniProtKB-SubCell"/>
</dbReference>
<dbReference type="PIRSF" id="PIRSF003097">
    <property type="entry name" value="FtsX"/>
    <property type="match status" value="1"/>
</dbReference>
<dbReference type="PANTHER" id="PTHR47755">
    <property type="entry name" value="CELL DIVISION PROTEIN FTSX"/>
    <property type="match status" value="1"/>
</dbReference>
<comment type="caution">
    <text evidence="14">The sequence shown here is derived from an EMBL/GenBank/DDBJ whole genome shotgun (WGS) entry which is preliminary data.</text>
</comment>
<comment type="subcellular location">
    <subcellularLocation>
        <location evidence="1">Cell membrane</location>
        <topology evidence="1">Multi-pass membrane protein</topology>
    </subcellularLocation>
</comment>
<keyword evidence="4 10" id="KW-1003">Cell membrane</keyword>
<keyword evidence="6 11" id="KW-0812">Transmembrane</keyword>
<dbReference type="EMBL" id="LCOK01000015">
    <property type="protein sequence ID" value="KKU76645.1"/>
    <property type="molecule type" value="Genomic_DNA"/>
</dbReference>
<dbReference type="Pfam" id="PF02687">
    <property type="entry name" value="FtsX"/>
    <property type="match status" value="1"/>
</dbReference>
<dbReference type="Pfam" id="PF18075">
    <property type="entry name" value="FtsX_ECD"/>
    <property type="match status" value="1"/>
</dbReference>
<evidence type="ECO:0000256" key="5">
    <source>
        <dbReference type="ARBA" id="ARBA00022618"/>
    </source>
</evidence>
<evidence type="ECO:0000256" key="7">
    <source>
        <dbReference type="ARBA" id="ARBA00022989"/>
    </source>
</evidence>
<accession>A0A0G1W2Y2</accession>
<evidence type="ECO:0000256" key="4">
    <source>
        <dbReference type="ARBA" id="ARBA00022475"/>
    </source>
</evidence>
<dbReference type="InterPro" id="IPR004513">
    <property type="entry name" value="FtsX"/>
</dbReference>
<feature type="domain" description="FtsX extracellular" evidence="13">
    <location>
        <begin position="59"/>
        <end position="146"/>
    </location>
</feature>